<accession>A0A379G153</accession>
<dbReference type="AlphaFoldDB" id="A0A379G153"/>
<feature type="transmembrane region" description="Helical" evidence="1">
    <location>
        <begin position="23"/>
        <end position="43"/>
    </location>
</feature>
<protein>
    <submittedName>
        <fullName evidence="2">Uncharacterized protein</fullName>
    </submittedName>
</protein>
<keyword evidence="1" id="KW-0812">Transmembrane</keyword>
<evidence type="ECO:0000313" key="3">
    <source>
        <dbReference type="Proteomes" id="UP000255129"/>
    </source>
</evidence>
<reference evidence="2 3" key="1">
    <citation type="submission" date="2018-06" db="EMBL/GenBank/DDBJ databases">
        <authorList>
            <consortium name="Pathogen Informatics"/>
            <person name="Doyle S."/>
        </authorList>
    </citation>
    <scope>NUCLEOTIDE SEQUENCE [LARGE SCALE GENOMIC DNA]</scope>
    <source>
        <strain evidence="2 3">NCTC12026</strain>
    </source>
</reference>
<dbReference type="Proteomes" id="UP000255129">
    <property type="component" value="Unassembled WGS sequence"/>
</dbReference>
<organism evidence="2 3">
    <name type="scientific">Providencia rustigianii</name>
    <dbReference type="NCBI Taxonomy" id="158850"/>
    <lineage>
        <taxon>Bacteria</taxon>
        <taxon>Pseudomonadati</taxon>
        <taxon>Pseudomonadota</taxon>
        <taxon>Gammaproteobacteria</taxon>
        <taxon>Enterobacterales</taxon>
        <taxon>Morganellaceae</taxon>
        <taxon>Providencia</taxon>
    </lineage>
</organism>
<dbReference type="RefSeq" id="WP_115164010.1">
    <property type="nucleotide sequence ID" value="NZ_UGUA01000002.1"/>
</dbReference>
<sequence length="131" mass="14625">MITIPFSLFGFTDWLLYRGEGGLVIMFATFGMIPTGIVVALVMRAIGLKNYIAPVAFGMMSSMFVSMIVMIPMLLMFGLSDIPKAILIWMVVVVSCIIFFLVNINYIDIWNSSLEGKELKNSIKSKKNKAK</sequence>
<gene>
    <name evidence="2" type="ORF">NCTC12026_00994</name>
</gene>
<name>A0A379G153_9GAMM</name>
<keyword evidence="1" id="KW-1133">Transmembrane helix</keyword>
<evidence type="ECO:0000256" key="1">
    <source>
        <dbReference type="SAM" id="Phobius"/>
    </source>
</evidence>
<dbReference type="OrthoDB" id="6637662at2"/>
<keyword evidence="1" id="KW-0472">Membrane</keyword>
<evidence type="ECO:0000313" key="2">
    <source>
        <dbReference type="EMBL" id="SUC34646.1"/>
    </source>
</evidence>
<dbReference type="EMBL" id="UGUA01000002">
    <property type="protein sequence ID" value="SUC34646.1"/>
    <property type="molecule type" value="Genomic_DNA"/>
</dbReference>
<proteinExistence type="predicted"/>
<feature type="transmembrane region" description="Helical" evidence="1">
    <location>
        <begin position="55"/>
        <end position="80"/>
    </location>
</feature>
<feature type="transmembrane region" description="Helical" evidence="1">
    <location>
        <begin position="86"/>
        <end position="107"/>
    </location>
</feature>